<dbReference type="PANTHER" id="PTHR41164:SF1">
    <property type="entry name" value="CURLI PRODUCTION ASSEMBLY_TRANSPORT COMPONENT CSGG"/>
    <property type="match status" value="1"/>
</dbReference>
<evidence type="ECO:0000256" key="5">
    <source>
        <dbReference type="ARBA" id="ARBA00023288"/>
    </source>
</evidence>
<evidence type="ECO:0000256" key="3">
    <source>
        <dbReference type="ARBA" id="ARBA00023136"/>
    </source>
</evidence>
<protein>
    <recommendedName>
        <fullName evidence="7">FlgO domain-containing protein</fullName>
    </recommendedName>
</protein>
<dbReference type="AlphaFoldDB" id="X1JR80"/>
<keyword evidence="4" id="KW-0564">Palmitate</keyword>
<comment type="caution">
    <text evidence="6">The sequence shown here is derived from an EMBL/GenBank/DDBJ whole genome shotgun (WGS) entry which is preliminary data.</text>
</comment>
<keyword evidence="2" id="KW-0732">Signal</keyword>
<dbReference type="InterPro" id="IPR005534">
    <property type="entry name" value="Curli_assmbl/transp-comp_CsgG"/>
</dbReference>
<name>X1JR80_9ZZZZ</name>
<organism evidence="6">
    <name type="scientific">marine sediment metagenome</name>
    <dbReference type="NCBI Taxonomy" id="412755"/>
    <lineage>
        <taxon>unclassified sequences</taxon>
        <taxon>metagenomes</taxon>
        <taxon>ecological metagenomes</taxon>
    </lineage>
</organism>
<keyword evidence="1" id="KW-1003">Cell membrane</keyword>
<accession>X1JR80</accession>
<evidence type="ECO:0000256" key="1">
    <source>
        <dbReference type="ARBA" id="ARBA00022475"/>
    </source>
</evidence>
<feature type="non-terminal residue" evidence="6">
    <location>
        <position position="185"/>
    </location>
</feature>
<gene>
    <name evidence="6" type="ORF">S03H2_55896</name>
</gene>
<reference evidence="6" key="1">
    <citation type="journal article" date="2014" name="Front. Microbiol.">
        <title>High frequency of phylogenetically diverse reductive dehalogenase-homologous genes in deep subseafloor sedimentary metagenomes.</title>
        <authorList>
            <person name="Kawai M."/>
            <person name="Futagami T."/>
            <person name="Toyoda A."/>
            <person name="Takaki Y."/>
            <person name="Nishi S."/>
            <person name="Hori S."/>
            <person name="Arai W."/>
            <person name="Tsubouchi T."/>
            <person name="Morono Y."/>
            <person name="Uchiyama I."/>
            <person name="Ito T."/>
            <person name="Fujiyama A."/>
            <person name="Inagaki F."/>
            <person name="Takami H."/>
        </authorList>
    </citation>
    <scope>NUCLEOTIDE SEQUENCE</scope>
    <source>
        <strain evidence="6">Expedition CK06-06</strain>
    </source>
</reference>
<proteinExistence type="predicted"/>
<keyword evidence="5" id="KW-0449">Lipoprotein</keyword>
<evidence type="ECO:0008006" key="7">
    <source>
        <dbReference type="Google" id="ProtNLM"/>
    </source>
</evidence>
<dbReference type="Pfam" id="PF03783">
    <property type="entry name" value="CsgG"/>
    <property type="match status" value="1"/>
</dbReference>
<dbReference type="GO" id="GO:0030288">
    <property type="term" value="C:outer membrane-bounded periplasmic space"/>
    <property type="evidence" value="ECO:0007669"/>
    <property type="project" value="InterPro"/>
</dbReference>
<sequence length="185" mass="19983">MINRKYIVLIIMIVSLILLISNLSFSQELPRIVVVGITSTAPGYIWRSDSPLAQGATDLMVNALLSTNRFRVFERAKLDAILQEQDFQHFSGLVDQTTAVKLGKMIGVDAILTGSITNISFKKSGGISIAGVKIRKSYVKVVMTIRIIDVTTGEILFSTVQEEKASKSGVSGVLPIPIPGGIGFS</sequence>
<dbReference type="EMBL" id="BARU01035741">
    <property type="protein sequence ID" value="GAH83935.1"/>
    <property type="molecule type" value="Genomic_DNA"/>
</dbReference>
<dbReference type="Gene3D" id="3.40.50.10610">
    <property type="entry name" value="ABC-type transport auxiliary lipoprotein component"/>
    <property type="match status" value="1"/>
</dbReference>
<evidence type="ECO:0000256" key="4">
    <source>
        <dbReference type="ARBA" id="ARBA00023139"/>
    </source>
</evidence>
<evidence type="ECO:0000313" key="6">
    <source>
        <dbReference type="EMBL" id="GAH83935.1"/>
    </source>
</evidence>
<dbReference type="PANTHER" id="PTHR41164">
    <property type="entry name" value="CURLI PRODUCTION ASSEMBLY/TRANSPORT COMPONENT CSGG"/>
    <property type="match status" value="1"/>
</dbReference>
<evidence type="ECO:0000256" key="2">
    <source>
        <dbReference type="ARBA" id="ARBA00022729"/>
    </source>
</evidence>
<keyword evidence="3" id="KW-0472">Membrane</keyword>